<dbReference type="Gene3D" id="3.40.50.10840">
    <property type="entry name" value="Putative sugar-binding, N-terminal domain"/>
    <property type="match status" value="1"/>
</dbReference>
<dbReference type="SUPFAM" id="SSF142764">
    <property type="entry name" value="YgbK-like"/>
    <property type="match status" value="1"/>
</dbReference>
<comment type="similarity">
    <text evidence="1">Belongs to the four-carbon acid sugar kinase family.</text>
</comment>
<feature type="domain" description="Four-carbon acid sugar kinase nucleotide binding" evidence="8">
    <location>
        <begin position="249"/>
        <end position="416"/>
    </location>
</feature>
<dbReference type="EMBL" id="AKVJ01000030">
    <property type="protein sequence ID" value="EIW17409.1"/>
    <property type="molecule type" value="Genomic_DNA"/>
</dbReference>
<feature type="domain" description="Four-carbon acid sugar kinase N-terminal" evidence="7">
    <location>
        <begin position="8"/>
        <end position="231"/>
    </location>
</feature>
<dbReference type="InterPro" id="IPR042213">
    <property type="entry name" value="NBD_C_sf"/>
</dbReference>
<dbReference type="Pfam" id="PF07005">
    <property type="entry name" value="SBD_N"/>
    <property type="match status" value="1"/>
</dbReference>
<dbReference type="AlphaFoldDB" id="I9LAH9"/>
<comment type="caution">
    <text evidence="9">The sequence shown here is derived from an EMBL/GenBank/DDBJ whole genome shotgun (WGS) entry which is preliminary data.</text>
</comment>
<dbReference type="InterPro" id="IPR031475">
    <property type="entry name" value="NBD_C"/>
</dbReference>
<evidence type="ECO:0000256" key="2">
    <source>
        <dbReference type="ARBA" id="ARBA00022679"/>
    </source>
</evidence>
<evidence type="ECO:0000256" key="4">
    <source>
        <dbReference type="ARBA" id="ARBA00022777"/>
    </source>
</evidence>
<dbReference type="Proteomes" id="UP000004324">
    <property type="component" value="Unassembled WGS sequence"/>
</dbReference>
<dbReference type="GO" id="GO:0016301">
    <property type="term" value="F:kinase activity"/>
    <property type="evidence" value="ECO:0007669"/>
    <property type="project" value="UniProtKB-KW"/>
</dbReference>
<proteinExistence type="inferred from homology"/>
<evidence type="ECO:0000313" key="10">
    <source>
        <dbReference type="Proteomes" id="UP000004324"/>
    </source>
</evidence>
<name>I9LAH9_9FIRM</name>
<evidence type="ECO:0000259" key="7">
    <source>
        <dbReference type="Pfam" id="PF07005"/>
    </source>
</evidence>
<dbReference type="Gene3D" id="3.40.980.20">
    <property type="entry name" value="Four-carbon acid sugar kinase, nucleotide binding domain"/>
    <property type="match status" value="1"/>
</dbReference>
<keyword evidence="10" id="KW-1185">Reference proteome</keyword>
<evidence type="ECO:0000256" key="1">
    <source>
        <dbReference type="ARBA" id="ARBA00005715"/>
    </source>
</evidence>
<protein>
    <submittedName>
        <fullName evidence="9">Type III effector Hrp-dependent outer protein</fullName>
    </submittedName>
</protein>
<keyword evidence="2" id="KW-0808">Transferase</keyword>
<evidence type="ECO:0000313" key="9">
    <source>
        <dbReference type="EMBL" id="EIW17409.1"/>
    </source>
</evidence>
<gene>
    <name evidence="9" type="ORF">FB4_4158</name>
</gene>
<evidence type="ECO:0000259" key="8">
    <source>
        <dbReference type="Pfam" id="PF17042"/>
    </source>
</evidence>
<evidence type="ECO:0000256" key="6">
    <source>
        <dbReference type="ARBA" id="ARBA00023277"/>
    </source>
</evidence>
<accession>I9LAH9</accession>
<organism evidence="9 10">
    <name type="scientific">Pelosinus fermentans B4</name>
    <dbReference type="NCBI Taxonomy" id="1149862"/>
    <lineage>
        <taxon>Bacteria</taxon>
        <taxon>Bacillati</taxon>
        <taxon>Bacillota</taxon>
        <taxon>Negativicutes</taxon>
        <taxon>Selenomonadales</taxon>
        <taxon>Sporomusaceae</taxon>
        <taxon>Pelosinus</taxon>
    </lineage>
</organism>
<dbReference type="RefSeq" id="WP_007935793.1">
    <property type="nucleotide sequence ID" value="NZ_AKVJ01000030.1"/>
</dbReference>
<dbReference type="Pfam" id="PF17042">
    <property type="entry name" value="NBD_C"/>
    <property type="match status" value="1"/>
</dbReference>
<keyword evidence="4" id="KW-0418">Kinase</keyword>
<dbReference type="InterPro" id="IPR010737">
    <property type="entry name" value="4-carb_acid_sugar_kinase_N"/>
</dbReference>
<evidence type="ECO:0000256" key="5">
    <source>
        <dbReference type="ARBA" id="ARBA00022840"/>
    </source>
</evidence>
<dbReference type="GO" id="GO:0005524">
    <property type="term" value="F:ATP binding"/>
    <property type="evidence" value="ECO:0007669"/>
    <property type="project" value="UniProtKB-KW"/>
</dbReference>
<reference evidence="9 10" key="1">
    <citation type="journal article" date="2012" name="J. Bacteriol.">
        <title>Draft Genome Sequences for Two Metal-Reducing Pelosinus fermentans Strains Isolated from a Cr(VI)-Contaminated Site and for Type Strain R7.</title>
        <authorList>
            <person name="Brown S.D."/>
            <person name="Podar M."/>
            <person name="Klingeman D.M."/>
            <person name="Johnson C.M."/>
            <person name="Yang Z.K."/>
            <person name="Utturkar S.M."/>
            <person name="Land M.L."/>
            <person name="Mosher J.J."/>
            <person name="Hurt R.A.Jr."/>
            <person name="Phelps T.J."/>
            <person name="Palumbo A.V."/>
            <person name="Arkin A.P."/>
            <person name="Hazen T.C."/>
            <person name="Elias D.A."/>
        </authorList>
    </citation>
    <scope>NUCLEOTIDE SEQUENCE [LARGE SCALE GENOMIC DNA]</scope>
    <source>
        <strain evidence="9 10">B4</strain>
    </source>
</reference>
<dbReference type="OrthoDB" id="9778478at2"/>
<sequence length="430" mass="45944">MSIEAKSMIIIADDLTGANDTGVQFAVQSLHTEILLEGTSLSEELEAAIVVVDTNSRAIGAKEAYQKVQKIAKQAQQAGFKNYYKKLDSTLRGNIGIELQAILDLGFHDFALVMPAFPKNGRTTVGGHHLLHGVPLSETEVGKDPKTPVSESVLPSLLRQQTSMLVGHIGIFELSGGEDAIAAAIQRHLAQGCRVISCDAWQEEHFQLVAGAAFRISQNVLWAGSAGLAECLPQLFGWNEKYFLSAPSLVIVGSISSVTRGQIRQLLGKGHELVEVEIADYLPWQENGAMPHLQKALSLLKRGKNVILASGYQPEAVERAKAAGEKLGMSPLEVSQSAAQILGFMGAAILHQQEVTGVVLTGGDTAVSVCHALGVKGIRILEEVAPAIPLGKMVTQEGKTLWVVTKAGAFGNPDALVNATQKLTERKVEQ</sequence>
<dbReference type="PATRIC" id="fig|1149862.3.peg.3128"/>
<keyword evidence="5" id="KW-0067">ATP-binding</keyword>
<keyword evidence="3" id="KW-0547">Nucleotide-binding</keyword>
<evidence type="ECO:0000256" key="3">
    <source>
        <dbReference type="ARBA" id="ARBA00022741"/>
    </source>
</evidence>
<dbReference type="InterPro" id="IPR037051">
    <property type="entry name" value="4-carb_acid_sugar_kinase_N_sf"/>
</dbReference>
<keyword evidence="6" id="KW-0119">Carbohydrate metabolism</keyword>